<dbReference type="GO" id="GO:0030428">
    <property type="term" value="C:cell septum"/>
    <property type="evidence" value="ECO:0007669"/>
    <property type="project" value="TreeGrafter"/>
</dbReference>
<feature type="coiled-coil region" evidence="7">
    <location>
        <begin position="30"/>
        <end position="71"/>
    </location>
</feature>
<evidence type="ECO:0000256" key="1">
    <source>
        <dbReference type="ARBA" id="ARBA00022475"/>
    </source>
</evidence>
<evidence type="ECO:0000313" key="10">
    <source>
        <dbReference type="Proteomes" id="UP000662088"/>
    </source>
</evidence>
<dbReference type="RefSeq" id="WP_022211399.1">
    <property type="nucleotide sequence ID" value="NZ_JACOOQ010000020.1"/>
</dbReference>
<dbReference type="Proteomes" id="UP000662088">
    <property type="component" value="Unassembled WGS sequence"/>
</dbReference>
<evidence type="ECO:0000256" key="3">
    <source>
        <dbReference type="ARBA" id="ARBA00022692"/>
    </source>
</evidence>
<name>A0A8I0AEL9_9CLOT</name>
<evidence type="ECO:0000313" key="9">
    <source>
        <dbReference type="EMBL" id="MBC5640969.1"/>
    </source>
</evidence>
<evidence type="ECO:0000256" key="6">
    <source>
        <dbReference type="ARBA" id="ARBA00023306"/>
    </source>
</evidence>
<gene>
    <name evidence="9" type="ORF">H8R92_11135</name>
</gene>
<keyword evidence="5 8" id="KW-0472">Membrane</keyword>
<sequence>MKKRLTLNKVIIIVIFAVFIFSLIRQGVALKRIKENLSVERQNLNQLKEENEKLQAEVESAQSNHEYIEKLARERLGLIKDGEQVIESLEP</sequence>
<reference evidence="9" key="1">
    <citation type="submission" date="2020-08" db="EMBL/GenBank/DDBJ databases">
        <title>Genome public.</title>
        <authorList>
            <person name="Liu C."/>
            <person name="Sun Q."/>
        </authorList>
    </citation>
    <scope>NUCLEOTIDE SEQUENCE</scope>
    <source>
        <strain evidence="9">NSJ-42</strain>
    </source>
</reference>
<dbReference type="InterPro" id="IPR023081">
    <property type="entry name" value="Cell_div_FtsB"/>
</dbReference>
<accession>A0A8I0AEL9</accession>
<keyword evidence="4 8" id="KW-1133">Transmembrane helix</keyword>
<evidence type="ECO:0000256" key="4">
    <source>
        <dbReference type="ARBA" id="ARBA00022989"/>
    </source>
</evidence>
<dbReference type="PANTHER" id="PTHR37485">
    <property type="entry name" value="CELL DIVISION PROTEIN FTSB"/>
    <property type="match status" value="1"/>
</dbReference>
<evidence type="ECO:0000256" key="2">
    <source>
        <dbReference type="ARBA" id="ARBA00022618"/>
    </source>
</evidence>
<evidence type="ECO:0000256" key="5">
    <source>
        <dbReference type="ARBA" id="ARBA00023136"/>
    </source>
</evidence>
<dbReference type="PANTHER" id="PTHR37485:SF1">
    <property type="entry name" value="CELL DIVISION PROTEIN FTSB"/>
    <property type="match status" value="1"/>
</dbReference>
<keyword evidence="6" id="KW-0131">Cell cycle</keyword>
<dbReference type="GO" id="GO:0043093">
    <property type="term" value="P:FtsZ-dependent cytokinesis"/>
    <property type="evidence" value="ECO:0007669"/>
    <property type="project" value="TreeGrafter"/>
</dbReference>
<keyword evidence="1" id="KW-1003">Cell membrane</keyword>
<keyword evidence="10" id="KW-1185">Reference proteome</keyword>
<feature type="transmembrane region" description="Helical" evidence="8">
    <location>
        <begin position="6"/>
        <end position="24"/>
    </location>
</feature>
<keyword evidence="3 8" id="KW-0812">Transmembrane</keyword>
<keyword evidence="7" id="KW-0175">Coiled coil</keyword>
<proteinExistence type="predicted"/>
<dbReference type="EMBL" id="JACOOQ010000020">
    <property type="protein sequence ID" value="MBC5640969.1"/>
    <property type="molecule type" value="Genomic_DNA"/>
</dbReference>
<dbReference type="InterPro" id="IPR007060">
    <property type="entry name" value="FtsL/DivIC"/>
</dbReference>
<dbReference type="Pfam" id="PF04977">
    <property type="entry name" value="DivIC"/>
    <property type="match status" value="1"/>
</dbReference>
<dbReference type="AlphaFoldDB" id="A0A8I0AEL9"/>
<organism evidence="9 10">
    <name type="scientific">Clostridium lentum</name>
    <dbReference type="NCBI Taxonomy" id="2763037"/>
    <lineage>
        <taxon>Bacteria</taxon>
        <taxon>Bacillati</taxon>
        <taxon>Bacillota</taxon>
        <taxon>Clostridia</taxon>
        <taxon>Eubacteriales</taxon>
        <taxon>Clostridiaceae</taxon>
        <taxon>Clostridium</taxon>
    </lineage>
</organism>
<protein>
    <submittedName>
        <fullName evidence="9">Septum formation initiator family protein</fullName>
    </submittedName>
</protein>
<evidence type="ECO:0000256" key="8">
    <source>
        <dbReference type="SAM" id="Phobius"/>
    </source>
</evidence>
<comment type="caution">
    <text evidence="9">The sequence shown here is derived from an EMBL/GenBank/DDBJ whole genome shotgun (WGS) entry which is preliminary data.</text>
</comment>
<evidence type="ECO:0000256" key="7">
    <source>
        <dbReference type="SAM" id="Coils"/>
    </source>
</evidence>
<keyword evidence="2" id="KW-0132">Cell division</keyword>